<dbReference type="GO" id="GO:0003677">
    <property type="term" value="F:DNA binding"/>
    <property type="evidence" value="ECO:0007669"/>
    <property type="project" value="InterPro"/>
</dbReference>
<dbReference type="InterPro" id="IPR036388">
    <property type="entry name" value="WH-like_DNA-bd_sf"/>
</dbReference>
<dbReference type="InterPro" id="IPR014327">
    <property type="entry name" value="RNA_pol_sigma70_bacteroid"/>
</dbReference>
<dbReference type="AlphaFoldDB" id="A0A318I0D8"/>
<dbReference type="SUPFAM" id="SSF88946">
    <property type="entry name" value="Sigma2 domain of RNA polymerase sigma factors"/>
    <property type="match status" value="1"/>
</dbReference>
<organism evidence="7 8">
    <name type="scientific">Hoylesella shahii DSM 15611 = JCM 12083</name>
    <dbReference type="NCBI Taxonomy" id="1122991"/>
    <lineage>
        <taxon>Bacteria</taxon>
        <taxon>Pseudomonadati</taxon>
        <taxon>Bacteroidota</taxon>
        <taxon>Bacteroidia</taxon>
        <taxon>Bacteroidales</taxon>
        <taxon>Prevotellaceae</taxon>
        <taxon>Hoylesella</taxon>
    </lineage>
</organism>
<dbReference type="PANTHER" id="PTHR43133:SF46">
    <property type="entry name" value="RNA POLYMERASE SIGMA-70 FACTOR ECF SUBFAMILY"/>
    <property type="match status" value="1"/>
</dbReference>
<evidence type="ECO:0000313" key="7">
    <source>
        <dbReference type="EMBL" id="PXX24103.1"/>
    </source>
</evidence>
<evidence type="ECO:0000259" key="6">
    <source>
        <dbReference type="Pfam" id="PF08281"/>
    </source>
</evidence>
<dbReference type="EMBL" id="QJJX01000003">
    <property type="protein sequence ID" value="PXX24103.1"/>
    <property type="molecule type" value="Genomic_DNA"/>
</dbReference>
<dbReference type="GO" id="GO:0006352">
    <property type="term" value="P:DNA-templated transcription initiation"/>
    <property type="evidence" value="ECO:0007669"/>
    <property type="project" value="InterPro"/>
</dbReference>
<evidence type="ECO:0000256" key="3">
    <source>
        <dbReference type="ARBA" id="ARBA00023082"/>
    </source>
</evidence>
<comment type="similarity">
    <text evidence="1">Belongs to the sigma-70 factor family. ECF subfamily.</text>
</comment>
<dbReference type="InterPro" id="IPR013249">
    <property type="entry name" value="RNA_pol_sigma70_r4_t2"/>
</dbReference>
<keyword evidence="4" id="KW-0804">Transcription</keyword>
<evidence type="ECO:0000256" key="2">
    <source>
        <dbReference type="ARBA" id="ARBA00023015"/>
    </source>
</evidence>
<accession>A0A318I0D8</accession>
<dbReference type="Gene3D" id="1.10.1740.10">
    <property type="match status" value="1"/>
</dbReference>
<name>A0A318I0D8_9BACT</name>
<comment type="caution">
    <text evidence="7">The sequence shown here is derived from an EMBL/GenBank/DDBJ whole genome shotgun (WGS) entry which is preliminary data.</text>
</comment>
<dbReference type="RefSeq" id="WP_025815224.1">
    <property type="nucleotide sequence ID" value="NZ_BAIZ01000002.1"/>
</dbReference>
<dbReference type="STRING" id="1122991.GCA_000613445_03061"/>
<keyword evidence="2" id="KW-0805">Transcription regulation</keyword>
<dbReference type="Pfam" id="PF04542">
    <property type="entry name" value="Sigma70_r2"/>
    <property type="match status" value="1"/>
</dbReference>
<feature type="domain" description="RNA polymerase sigma factor 70 region 4 type 2" evidence="6">
    <location>
        <begin position="123"/>
        <end position="167"/>
    </location>
</feature>
<dbReference type="SUPFAM" id="SSF88659">
    <property type="entry name" value="Sigma3 and sigma4 domains of RNA polymerase sigma factors"/>
    <property type="match status" value="1"/>
</dbReference>
<dbReference type="Gene3D" id="1.10.10.10">
    <property type="entry name" value="Winged helix-like DNA-binding domain superfamily/Winged helix DNA-binding domain"/>
    <property type="match status" value="1"/>
</dbReference>
<dbReference type="InterPro" id="IPR007627">
    <property type="entry name" value="RNA_pol_sigma70_r2"/>
</dbReference>
<dbReference type="Pfam" id="PF08281">
    <property type="entry name" value="Sigma70_r4_2"/>
    <property type="match status" value="1"/>
</dbReference>
<dbReference type="GO" id="GO:0016987">
    <property type="term" value="F:sigma factor activity"/>
    <property type="evidence" value="ECO:0007669"/>
    <property type="project" value="UniProtKB-KW"/>
</dbReference>
<dbReference type="NCBIfam" id="TIGR02985">
    <property type="entry name" value="Sig70_bacteroi1"/>
    <property type="match status" value="1"/>
</dbReference>
<gene>
    <name evidence="7" type="ORF">EJ73_00344</name>
</gene>
<evidence type="ECO:0000259" key="5">
    <source>
        <dbReference type="Pfam" id="PF04542"/>
    </source>
</evidence>
<dbReference type="Proteomes" id="UP000248314">
    <property type="component" value="Unassembled WGS sequence"/>
</dbReference>
<feature type="domain" description="RNA polymerase sigma-70 region 2" evidence="5">
    <location>
        <begin position="23"/>
        <end position="89"/>
    </location>
</feature>
<dbReference type="InterPro" id="IPR039425">
    <property type="entry name" value="RNA_pol_sigma-70-like"/>
</dbReference>
<protein>
    <submittedName>
        <fullName evidence="7">RNA polymerase sigma-70 factor (ECF subfamily)</fullName>
    </submittedName>
</protein>
<dbReference type="GeneID" id="84899441"/>
<evidence type="ECO:0000256" key="4">
    <source>
        <dbReference type="ARBA" id="ARBA00023163"/>
    </source>
</evidence>
<evidence type="ECO:0000256" key="1">
    <source>
        <dbReference type="ARBA" id="ARBA00010641"/>
    </source>
</evidence>
<dbReference type="InterPro" id="IPR013325">
    <property type="entry name" value="RNA_pol_sigma_r2"/>
</dbReference>
<reference evidence="7 8" key="1">
    <citation type="submission" date="2018-05" db="EMBL/GenBank/DDBJ databases">
        <title>Genomic Encyclopedia of Type Strains, Phase I: the one thousand microbial genomes (KMG-I) project.</title>
        <authorList>
            <person name="Kyrpides N."/>
        </authorList>
    </citation>
    <scope>NUCLEOTIDE SEQUENCE [LARGE SCALE GENOMIC DNA]</scope>
    <source>
        <strain evidence="7 8">DSM 15611</strain>
    </source>
</reference>
<keyword evidence="3" id="KW-0731">Sigma factor</keyword>
<dbReference type="PANTHER" id="PTHR43133">
    <property type="entry name" value="RNA POLYMERASE ECF-TYPE SIGMA FACTO"/>
    <property type="match status" value="1"/>
</dbReference>
<dbReference type="InterPro" id="IPR014284">
    <property type="entry name" value="RNA_pol_sigma-70_dom"/>
</dbReference>
<proteinExistence type="inferred from homology"/>
<keyword evidence="8" id="KW-1185">Reference proteome</keyword>
<sequence length="192" mass="22494">MKEDHNQYVTALKEGSREAFTMLYNLYADRLYSFALVQTKNKQMAEDVVQDTFLKLWNNRSNLNCYGNVQALVFTMARNLIIDAFRRQTANVDIESYLQQHEAISNATSPEDSLYFNETKVHIQQAKALLSSKECKIYEMSREQNMPIKEIAETLNLSPQTVKNYLTSTLKMFRSQLRRKQLLWLLSLFPIF</sequence>
<evidence type="ECO:0000313" key="8">
    <source>
        <dbReference type="Proteomes" id="UP000248314"/>
    </source>
</evidence>
<dbReference type="NCBIfam" id="TIGR02937">
    <property type="entry name" value="sigma70-ECF"/>
    <property type="match status" value="1"/>
</dbReference>
<dbReference type="OrthoDB" id="1342792at2"/>
<dbReference type="InterPro" id="IPR013324">
    <property type="entry name" value="RNA_pol_sigma_r3/r4-like"/>
</dbReference>